<dbReference type="AlphaFoldDB" id="A0A1S6QI70"/>
<dbReference type="PRINTS" id="PR00035">
    <property type="entry name" value="HTHGNTR"/>
</dbReference>
<keyword evidence="3" id="KW-0804">Transcription</keyword>
<name>A0A1S6QI70_9LACO</name>
<dbReference type="SUPFAM" id="SSF53822">
    <property type="entry name" value="Periplasmic binding protein-like I"/>
    <property type="match status" value="1"/>
</dbReference>
<dbReference type="InterPro" id="IPR046335">
    <property type="entry name" value="LacI/GalR-like_sensor"/>
</dbReference>
<dbReference type="SMART" id="SM00345">
    <property type="entry name" value="HTH_GNTR"/>
    <property type="match status" value="1"/>
</dbReference>
<protein>
    <submittedName>
        <fullName evidence="5">GntR family transcriptional regulator</fullName>
    </submittedName>
</protein>
<proteinExistence type="predicted"/>
<evidence type="ECO:0000259" key="4">
    <source>
        <dbReference type="PROSITE" id="PS50949"/>
    </source>
</evidence>
<dbReference type="PANTHER" id="PTHR30146">
    <property type="entry name" value="LACI-RELATED TRANSCRIPTIONAL REPRESSOR"/>
    <property type="match status" value="1"/>
</dbReference>
<dbReference type="PANTHER" id="PTHR30146:SF150">
    <property type="entry name" value="ARABINOSE METABOLISM TRANSCRIPTIONAL REPRESSOR"/>
    <property type="match status" value="1"/>
</dbReference>
<dbReference type="PROSITE" id="PS50949">
    <property type="entry name" value="HTH_GNTR"/>
    <property type="match status" value="1"/>
</dbReference>
<dbReference type="RefSeq" id="WP_035167767.1">
    <property type="nucleotide sequence ID" value="NZ_CP018906.1"/>
</dbReference>
<dbReference type="EMBL" id="CP018906">
    <property type="protein sequence ID" value="AQW21315.1"/>
    <property type="molecule type" value="Genomic_DNA"/>
</dbReference>
<evidence type="ECO:0000313" key="5">
    <source>
        <dbReference type="EMBL" id="AQW21315.1"/>
    </source>
</evidence>
<sequence>METKYSKVKKGLKHDIVGRKYMIHDKLPTESELMDMFSVSRYTIRRAMGDLEHEGYIERVQGGGMYVADWVNKDSDLKLNRTVGVVTTHIADYIFPNIISGIDQVISDEGMSVLIGNTHDQHDKERQSLINMLDNDVAGFIVEPTQSTLDNPNLDIYQTIQEAGKPVVFINSHYAELPFPYVELNDENAEKQLIEHLLDVGHEKIMGIFQVDDRQGVNRMSGFVKAYQNRPNIASLGDIMMYRSSDDINSVLNQVKERISSENATRPTAIVCYNDELAIEVLGLLSKMGISVPDDISLAGFDDYELSKYISPGLTTMVHPKRELGIDAAKMLLSMINKGSKSKPKVLEAELVKRDSVKKIVKKRSKK</sequence>
<dbReference type="InterPro" id="IPR000524">
    <property type="entry name" value="Tscrpt_reg_HTH_GntR"/>
</dbReference>
<dbReference type="SUPFAM" id="SSF46785">
    <property type="entry name" value="Winged helix' DNA-binding domain"/>
    <property type="match status" value="1"/>
</dbReference>
<dbReference type="CDD" id="cd07377">
    <property type="entry name" value="WHTH_GntR"/>
    <property type="match status" value="1"/>
</dbReference>
<gene>
    <name evidence="5" type="ORF">PL11_004925</name>
</gene>
<evidence type="ECO:0000313" key="6">
    <source>
        <dbReference type="Proteomes" id="UP000030361"/>
    </source>
</evidence>
<dbReference type="InterPro" id="IPR033532">
    <property type="entry name" value="AraR_ligand_bind_dom"/>
</dbReference>
<evidence type="ECO:0000256" key="2">
    <source>
        <dbReference type="ARBA" id="ARBA00023125"/>
    </source>
</evidence>
<dbReference type="OrthoDB" id="9813468at2"/>
<dbReference type="Pfam" id="PF13377">
    <property type="entry name" value="Peripla_BP_3"/>
    <property type="match status" value="1"/>
</dbReference>
<dbReference type="GO" id="GO:0003700">
    <property type="term" value="F:DNA-binding transcription factor activity"/>
    <property type="evidence" value="ECO:0007669"/>
    <property type="project" value="InterPro"/>
</dbReference>
<dbReference type="CDD" id="cd01541">
    <property type="entry name" value="PBP1_AraR"/>
    <property type="match status" value="1"/>
</dbReference>
<reference evidence="5 6" key="1">
    <citation type="journal article" date="2015" name="Genome Announc.">
        <title>Genome Sequence of Lactobacillus curieae CCTCC M 2011381T, a Novel Producer of Gamma-aminobutyric Acid.</title>
        <authorList>
            <person name="Wang Y."/>
            <person name="Wang Y."/>
            <person name="Lang C."/>
            <person name="Wei D."/>
            <person name="Xu P."/>
            <person name="Xie J."/>
        </authorList>
    </citation>
    <scope>NUCLEOTIDE SEQUENCE [LARGE SCALE GENOMIC DNA]</scope>
    <source>
        <strain evidence="5 6">CCTCC M 2011381</strain>
    </source>
</reference>
<dbReference type="InterPro" id="IPR028082">
    <property type="entry name" value="Peripla_BP_I"/>
</dbReference>
<dbReference type="InterPro" id="IPR036390">
    <property type="entry name" value="WH_DNA-bd_sf"/>
</dbReference>
<dbReference type="Proteomes" id="UP000030361">
    <property type="component" value="Chromosome"/>
</dbReference>
<dbReference type="Gene3D" id="3.40.50.2300">
    <property type="match status" value="2"/>
</dbReference>
<dbReference type="eggNOG" id="COG1609">
    <property type="taxonomic scope" value="Bacteria"/>
</dbReference>
<dbReference type="Gene3D" id="1.10.10.10">
    <property type="entry name" value="Winged helix-like DNA-binding domain superfamily/Winged helix DNA-binding domain"/>
    <property type="match status" value="1"/>
</dbReference>
<dbReference type="Pfam" id="PF00392">
    <property type="entry name" value="GntR"/>
    <property type="match status" value="1"/>
</dbReference>
<organism evidence="5 6">
    <name type="scientific">Lentilactobacillus curieae</name>
    <dbReference type="NCBI Taxonomy" id="1138822"/>
    <lineage>
        <taxon>Bacteria</taxon>
        <taxon>Bacillati</taxon>
        <taxon>Bacillota</taxon>
        <taxon>Bacilli</taxon>
        <taxon>Lactobacillales</taxon>
        <taxon>Lactobacillaceae</taxon>
        <taxon>Lentilactobacillus</taxon>
    </lineage>
</organism>
<feature type="domain" description="HTH gntR-type" evidence="4">
    <location>
        <begin position="2"/>
        <end position="70"/>
    </location>
</feature>
<evidence type="ECO:0000256" key="3">
    <source>
        <dbReference type="ARBA" id="ARBA00023163"/>
    </source>
</evidence>
<dbReference type="InterPro" id="IPR036388">
    <property type="entry name" value="WH-like_DNA-bd_sf"/>
</dbReference>
<keyword evidence="6" id="KW-1185">Reference proteome</keyword>
<keyword evidence="1" id="KW-0805">Transcription regulation</keyword>
<dbReference type="GO" id="GO:0000976">
    <property type="term" value="F:transcription cis-regulatory region binding"/>
    <property type="evidence" value="ECO:0007669"/>
    <property type="project" value="TreeGrafter"/>
</dbReference>
<keyword evidence="2" id="KW-0238">DNA-binding</keyword>
<dbReference type="KEGG" id="lcu:PL11_004925"/>
<accession>A0A1S6QI70</accession>
<evidence type="ECO:0000256" key="1">
    <source>
        <dbReference type="ARBA" id="ARBA00023015"/>
    </source>
</evidence>